<feature type="transmembrane region" description="Helical" evidence="2">
    <location>
        <begin position="59"/>
        <end position="76"/>
    </location>
</feature>
<dbReference type="Pfam" id="PF01554">
    <property type="entry name" value="MatE"/>
    <property type="match status" value="2"/>
</dbReference>
<dbReference type="InterPro" id="IPR002528">
    <property type="entry name" value="MATE_fam"/>
</dbReference>
<evidence type="ECO:0000313" key="4">
    <source>
        <dbReference type="Proteomes" id="UP000701702"/>
    </source>
</evidence>
<dbReference type="Proteomes" id="UP000701702">
    <property type="component" value="Unassembled WGS sequence"/>
</dbReference>
<feature type="transmembrane region" description="Helical" evidence="2">
    <location>
        <begin position="149"/>
        <end position="167"/>
    </location>
</feature>
<dbReference type="PANTHER" id="PTHR43298:SF2">
    <property type="entry name" value="FMN_FAD EXPORTER YEEO-RELATED"/>
    <property type="match status" value="1"/>
</dbReference>
<protein>
    <recommendedName>
        <fullName evidence="5">Multi antimicrobial extrusion protein MatE</fullName>
    </recommendedName>
</protein>
<dbReference type="PANTHER" id="PTHR43298">
    <property type="entry name" value="MULTIDRUG RESISTANCE PROTEIN NORM-RELATED"/>
    <property type="match status" value="1"/>
</dbReference>
<keyword evidence="2" id="KW-1133">Transmembrane helix</keyword>
<keyword evidence="2" id="KW-0472">Membrane</keyword>
<accession>A0ABM8WTU7</accession>
<feature type="transmembrane region" description="Helical" evidence="2">
    <location>
        <begin position="205"/>
        <end position="227"/>
    </location>
</feature>
<organism evidence="3 4">
    <name type="scientific">Cupriavidus pinatubonensis</name>
    <dbReference type="NCBI Taxonomy" id="248026"/>
    <lineage>
        <taxon>Bacteria</taxon>
        <taxon>Pseudomonadati</taxon>
        <taxon>Pseudomonadota</taxon>
        <taxon>Betaproteobacteria</taxon>
        <taxon>Burkholderiales</taxon>
        <taxon>Burkholderiaceae</taxon>
        <taxon>Cupriavidus</taxon>
    </lineage>
</organism>
<feature type="transmembrane region" description="Helical" evidence="2">
    <location>
        <begin position="370"/>
        <end position="389"/>
    </location>
</feature>
<name>A0ABM8WTU7_9BURK</name>
<feature type="transmembrane region" description="Helical" evidence="2">
    <location>
        <begin position="328"/>
        <end position="350"/>
    </location>
</feature>
<dbReference type="EMBL" id="CAJZAF010000009">
    <property type="protein sequence ID" value="CAG9170908.1"/>
    <property type="molecule type" value="Genomic_DNA"/>
</dbReference>
<dbReference type="RefSeq" id="WP_224001839.1">
    <property type="nucleotide sequence ID" value="NZ_CAJZAF010000009.1"/>
</dbReference>
<feature type="transmembrane region" description="Helical" evidence="2">
    <location>
        <begin position="428"/>
        <end position="448"/>
    </location>
</feature>
<feature type="transmembrane region" description="Helical" evidence="2">
    <location>
        <begin position="401"/>
        <end position="422"/>
    </location>
</feature>
<evidence type="ECO:0000256" key="1">
    <source>
        <dbReference type="ARBA" id="ARBA00022448"/>
    </source>
</evidence>
<keyword evidence="4" id="KW-1185">Reference proteome</keyword>
<proteinExistence type="predicted"/>
<keyword evidence="2" id="KW-0812">Transmembrane</keyword>
<feature type="transmembrane region" description="Helical" evidence="2">
    <location>
        <begin position="107"/>
        <end position="129"/>
    </location>
</feature>
<evidence type="ECO:0000256" key="2">
    <source>
        <dbReference type="SAM" id="Phobius"/>
    </source>
</evidence>
<evidence type="ECO:0008006" key="5">
    <source>
        <dbReference type="Google" id="ProtNLM"/>
    </source>
</evidence>
<keyword evidence="1" id="KW-0813">Transport</keyword>
<gene>
    <name evidence="3" type="ORF">LMG23994_02043</name>
</gene>
<reference evidence="3 4" key="1">
    <citation type="submission" date="2021-08" db="EMBL/GenBank/DDBJ databases">
        <authorList>
            <person name="Peeters C."/>
        </authorList>
    </citation>
    <scope>NUCLEOTIDE SEQUENCE [LARGE SCALE GENOMIC DNA]</scope>
    <source>
        <strain evidence="3 4">LMG 23994</strain>
    </source>
</reference>
<dbReference type="InterPro" id="IPR050222">
    <property type="entry name" value="MATE_MdtK"/>
</dbReference>
<feature type="transmembrane region" description="Helical" evidence="2">
    <location>
        <begin position="247"/>
        <end position="276"/>
    </location>
</feature>
<comment type="caution">
    <text evidence="3">The sequence shown here is derived from an EMBL/GenBank/DDBJ whole genome shotgun (WGS) entry which is preliminary data.</text>
</comment>
<sequence length="456" mass="45735">MPETPAMTVSNTAAAASTAPVPATELARRIGSLAGPTAVIALLQSCAQLVETWLAARQGTAALAGWAVVLPFALLLQQMSTGAMGGGVVSAIARALGANKREEASSLVLHALIIAMTAGLAFAIVLAGFPRGVFGAVAGATAAEAAATYAIWLFGAGAVPAWLANTLASVLRGGGRHALAARVLGLMWVAFPLLAWVLAEPAGMGLAGIGAALAAVSWAAALGMAVVVMRGGAGFVPVLRMRPSRALFVRILSVGLVACALASVANLTTILVTAQLRHHGTAAVAAYGISARLEFLMIPLAFGVGSALTALVGRAVGAGDWHTARRTAWVGALLALLIAGLAGAAVGMMPHRFAGLFTQDPQVAAIAARALSWVGPAFGGFGLGMALYFASMGAGRMRWPIAAGLCRIGLAAGGGWLLANVAGMGLDGHFLGVAMGITAYGLVTALGVREGEWSAR</sequence>
<evidence type="ECO:0000313" key="3">
    <source>
        <dbReference type="EMBL" id="CAG9170908.1"/>
    </source>
</evidence>
<feature type="transmembrane region" description="Helical" evidence="2">
    <location>
        <begin position="296"/>
        <end position="316"/>
    </location>
</feature>
<feature type="transmembrane region" description="Helical" evidence="2">
    <location>
        <begin position="179"/>
        <end position="199"/>
    </location>
</feature>